<feature type="domain" description="Replication factor A C-terminal" evidence="8">
    <location>
        <begin position="228"/>
        <end position="321"/>
    </location>
</feature>
<evidence type="ECO:0000256" key="2">
    <source>
        <dbReference type="ARBA" id="ARBA00022723"/>
    </source>
</evidence>
<dbReference type="InterPro" id="IPR013955">
    <property type="entry name" value="Rep_factor-A_C"/>
</dbReference>
<comment type="caution">
    <text evidence="9">The sequence shown here is derived from an EMBL/GenBank/DDBJ whole genome shotgun (WGS) entry which is preliminary data.</text>
</comment>
<feature type="compositionally biased region" description="Basic and acidic residues" evidence="6">
    <location>
        <begin position="344"/>
        <end position="354"/>
    </location>
</feature>
<evidence type="ECO:0000256" key="3">
    <source>
        <dbReference type="ARBA" id="ARBA00022771"/>
    </source>
</evidence>
<accession>A0AAV9M1L3</accession>
<evidence type="ECO:0000259" key="7">
    <source>
        <dbReference type="Pfam" id="PF02721"/>
    </source>
</evidence>
<evidence type="ECO:0000313" key="9">
    <source>
        <dbReference type="EMBL" id="KAK4731144.1"/>
    </source>
</evidence>
<keyword evidence="10" id="KW-1185">Reference proteome</keyword>
<dbReference type="EMBL" id="JAWPEI010000003">
    <property type="protein sequence ID" value="KAK4731144.1"/>
    <property type="molecule type" value="Genomic_DNA"/>
</dbReference>
<comment type="similarity">
    <text evidence="1">Belongs to the replication factor A protein 1 family.</text>
</comment>
<protein>
    <submittedName>
        <fullName evidence="9">Uncharacterized protein</fullName>
    </submittedName>
</protein>
<dbReference type="Proteomes" id="UP001311915">
    <property type="component" value="Unassembled WGS sequence"/>
</dbReference>
<organism evidence="9 10">
    <name type="scientific">Solanum pinnatisectum</name>
    <name type="common">tansyleaf nightshade</name>
    <dbReference type="NCBI Taxonomy" id="50273"/>
    <lineage>
        <taxon>Eukaryota</taxon>
        <taxon>Viridiplantae</taxon>
        <taxon>Streptophyta</taxon>
        <taxon>Embryophyta</taxon>
        <taxon>Tracheophyta</taxon>
        <taxon>Spermatophyta</taxon>
        <taxon>Magnoliopsida</taxon>
        <taxon>eudicotyledons</taxon>
        <taxon>Gunneridae</taxon>
        <taxon>Pentapetalae</taxon>
        <taxon>asterids</taxon>
        <taxon>lamiids</taxon>
        <taxon>Solanales</taxon>
        <taxon>Solanaceae</taxon>
        <taxon>Solanoideae</taxon>
        <taxon>Solaneae</taxon>
        <taxon>Solanum</taxon>
    </lineage>
</organism>
<dbReference type="SUPFAM" id="SSF50249">
    <property type="entry name" value="Nucleic acid-binding proteins"/>
    <property type="match status" value="2"/>
</dbReference>
<dbReference type="GO" id="GO:0008270">
    <property type="term" value="F:zinc ion binding"/>
    <property type="evidence" value="ECO:0007669"/>
    <property type="project" value="UniProtKB-KW"/>
</dbReference>
<dbReference type="Gene3D" id="2.40.50.140">
    <property type="entry name" value="Nucleic acid-binding proteins"/>
    <property type="match status" value="3"/>
</dbReference>
<dbReference type="Pfam" id="PF08646">
    <property type="entry name" value="Rep_fac-A_C"/>
    <property type="match status" value="1"/>
</dbReference>
<dbReference type="InterPro" id="IPR047192">
    <property type="entry name" value="Euk_RPA1_DBD_C"/>
</dbReference>
<keyword evidence="3" id="KW-0863">Zinc-finger</keyword>
<sequence length="410" mass="47319">MAYSLLLDLDATHDDWLIRVRVCRMWEFINYKRSPDMILIDEKGTLMHAVIWKNQVNKFRDKLSEGSAIIIRNFKCSRTDDIVHIPLNGFQFIQPEMIRSRVNNNIVLSECGFKVEKRDIHILTDLEDRTIKARITLWEDHGESFYPYVYPNHFGPYIVIFSKKSVDVQTIASANTSNVPIAQAMFENRMTVVELVDSDWSSDIEECVVTLRGEITGIENFFDWYYISCNLCNKKVESSNGIHIKVTDNGGTTTLVLFNGVAEKLLDTSAHKLANRLSKSETDIPSQIQSLCEMDLVFKLKLSNFNLKEGLENYTVIKVYVPDEELELQHRINKDKKVEFYSGKEKLEDSHEPTDCNAEGSNTDYSKERPDGGEASISNRRVYSRKLKKRRNLFIADTEESDRDTIKRGK</sequence>
<feature type="region of interest" description="Disordered" evidence="6">
    <location>
        <begin position="344"/>
        <end position="380"/>
    </location>
</feature>
<keyword evidence="4" id="KW-0862">Zinc</keyword>
<dbReference type="PANTHER" id="PTHR47165:SF4">
    <property type="entry name" value="OS03G0429900 PROTEIN"/>
    <property type="match status" value="1"/>
</dbReference>
<dbReference type="AlphaFoldDB" id="A0AAV9M1L3"/>
<keyword evidence="2" id="KW-0479">Metal-binding</keyword>
<dbReference type="PANTHER" id="PTHR47165">
    <property type="entry name" value="OS03G0429900 PROTEIN"/>
    <property type="match status" value="1"/>
</dbReference>
<proteinExistence type="inferred from homology"/>
<evidence type="ECO:0000259" key="8">
    <source>
        <dbReference type="Pfam" id="PF08646"/>
    </source>
</evidence>
<dbReference type="CDD" id="cd04480">
    <property type="entry name" value="RPA1_DBD_A_like"/>
    <property type="match status" value="1"/>
</dbReference>
<dbReference type="GO" id="GO:0003677">
    <property type="term" value="F:DNA binding"/>
    <property type="evidence" value="ECO:0007669"/>
    <property type="project" value="UniProtKB-KW"/>
</dbReference>
<dbReference type="Pfam" id="PF02721">
    <property type="entry name" value="DUF223"/>
    <property type="match status" value="1"/>
</dbReference>
<name>A0AAV9M1L3_9SOLN</name>
<reference evidence="9 10" key="1">
    <citation type="submission" date="2023-10" db="EMBL/GenBank/DDBJ databases">
        <title>Genome-Wide Identification Analysis in wild type Solanum Pinnatisectum Reveals Some Genes Defensing Phytophthora Infestans.</title>
        <authorList>
            <person name="Sun C."/>
        </authorList>
    </citation>
    <scope>NUCLEOTIDE SEQUENCE [LARGE SCALE GENOMIC DNA]</scope>
    <source>
        <strain evidence="9">LQN</strain>
        <tissue evidence="9">Leaf</tissue>
    </source>
</reference>
<keyword evidence="5" id="KW-0238">DNA-binding</keyword>
<dbReference type="InterPro" id="IPR003871">
    <property type="entry name" value="RFA1B/D_OB_1st"/>
</dbReference>
<evidence type="ECO:0000313" key="10">
    <source>
        <dbReference type="Proteomes" id="UP001311915"/>
    </source>
</evidence>
<dbReference type="InterPro" id="IPR012340">
    <property type="entry name" value="NA-bd_OB-fold"/>
</dbReference>
<evidence type="ECO:0000256" key="5">
    <source>
        <dbReference type="ARBA" id="ARBA00023125"/>
    </source>
</evidence>
<evidence type="ECO:0000256" key="1">
    <source>
        <dbReference type="ARBA" id="ARBA00005690"/>
    </source>
</evidence>
<evidence type="ECO:0000256" key="6">
    <source>
        <dbReference type="SAM" id="MobiDB-lite"/>
    </source>
</evidence>
<feature type="domain" description="Replication protein A 70 kDa DNA-binding subunit B/D first OB fold" evidence="7">
    <location>
        <begin position="4"/>
        <end position="91"/>
    </location>
</feature>
<dbReference type="CDD" id="cd04476">
    <property type="entry name" value="RPA1_DBD_C"/>
    <property type="match status" value="1"/>
</dbReference>
<evidence type="ECO:0000256" key="4">
    <source>
        <dbReference type="ARBA" id="ARBA00022833"/>
    </source>
</evidence>
<gene>
    <name evidence="9" type="ORF">R3W88_024132</name>
</gene>